<evidence type="ECO:0000313" key="2">
    <source>
        <dbReference type="EMBL" id="MFD1611306.1"/>
    </source>
</evidence>
<organism evidence="2 3">
    <name type="scientific">Sphingomonas tabacisoli</name>
    <dbReference type="NCBI Taxonomy" id="2249466"/>
    <lineage>
        <taxon>Bacteria</taxon>
        <taxon>Pseudomonadati</taxon>
        <taxon>Pseudomonadota</taxon>
        <taxon>Alphaproteobacteria</taxon>
        <taxon>Sphingomonadales</taxon>
        <taxon>Sphingomonadaceae</taxon>
        <taxon>Sphingomonas</taxon>
    </lineage>
</organism>
<dbReference type="RefSeq" id="WP_380887797.1">
    <property type="nucleotide sequence ID" value="NZ_JBHUDY010000001.1"/>
</dbReference>
<reference evidence="3" key="1">
    <citation type="journal article" date="2019" name="Int. J. Syst. Evol. Microbiol.">
        <title>The Global Catalogue of Microorganisms (GCM) 10K type strain sequencing project: providing services to taxonomists for standard genome sequencing and annotation.</title>
        <authorList>
            <consortium name="The Broad Institute Genomics Platform"/>
            <consortium name="The Broad Institute Genome Sequencing Center for Infectious Disease"/>
            <person name="Wu L."/>
            <person name="Ma J."/>
        </authorList>
    </citation>
    <scope>NUCLEOTIDE SEQUENCE [LARGE SCALE GENOMIC DNA]</scope>
    <source>
        <strain evidence="3">CGMCC 1.16275</strain>
    </source>
</reference>
<protein>
    <submittedName>
        <fullName evidence="2">PEPxxWA-CTERM sorting domain-containing protein</fullName>
    </submittedName>
</protein>
<dbReference type="Proteomes" id="UP001597115">
    <property type="component" value="Unassembled WGS sequence"/>
</dbReference>
<evidence type="ECO:0000313" key="3">
    <source>
        <dbReference type="Proteomes" id="UP001597115"/>
    </source>
</evidence>
<feature type="domain" description="Ice-binding protein C-terminal" evidence="1">
    <location>
        <begin position="297"/>
        <end position="321"/>
    </location>
</feature>
<proteinExistence type="predicted"/>
<accession>A0ABW4I055</accession>
<dbReference type="Pfam" id="PF07589">
    <property type="entry name" value="PEP-CTERM"/>
    <property type="match status" value="1"/>
</dbReference>
<dbReference type="EMBL" id="JBHUDY010000001">
    <property type="protein sequence ID" value="MFD1611306.1"/>
    <property type="molecule type" value="Genomic_DNA"/>
</dbReference>
<dbReference type="InterPro" id="IPR013424">
    <property type="entry name" value="Ice-binding_C"/>
</dbReference>
<keyword evidence="3" id="KW-1185">Reference proteome</keyword>
<comment type="caution">
    <text evidence="2">The sequence shown here is derived from an EMBL/GenBank/DDBJ whole genome shotgun (WGS) entry which is preliminary data.</text>
</comment>
<dbReference type="NCBIfam" id="NF035944">
    <property type="entry name" value="PEPxxWA-CTERM"/>
    <property type="match status" value="1"/>
</dbReference>
<name>A0ABW4I055_9SPHN</name>
<sequence>MWAAPSAAAIVTEVSIQNTYSFANANKSVPVTTGGSTETFYEGATDPGQAELGVNYTATADKGGFFFLHDNYCVGACQTSSSTVITFTVTNTGDGPVDLRFDSQITPGHIAEILADGSQRGSFNFRVTRNVVGAEPSTLYSANGGVNSDGIFLNTGGLTFNNLIQQSDPDGRWKVFDWSTTNLSVPIGQLAGGQTVEVSYIATYNTTSDATCTDIFACPGLQVVFGDPRNDGGVTNLAGRGDVALDDNAIYPVIGRNYDPHFVAAQVVTSDTPLPNDPPGLPKTNYGPLFDPRVLGVPEPATWAMMIGGFGMIGSMARRRKVRPAAIC</sequence>
<evidence type="ECO:0000259" key="1">
    <source>
        <dbReference type="Pfam" id="PF07589"/>
    </source>
</evidence>
<dbReference type="NCBIfam" id="TIGR02595">
    <property type="entry name" value="PEP_CTERM"/>
    <property type="match status" value="1"/>
</dbReference>
<gene>
    <name evidence="2" type="ORF">ACFSCW_05765</name>
</gene>